<dbReference type="Pfam" id="PF00102">
    <property type="entry name" value="Y_phosphatase"/>
    <property type="match status" value="1"/>
</dbReference>
<dbReference type="SMART" id="SM00194">
    <property type="entry name" value="PTPc"/>
    <property type="match status" value="1"/>
</dbReference>
<dbReference type="FunCoup" id="A0A317XWZ4">
    <property type="interactions" value="437"/>
</dbReference>
<dbReference type="InterPro" id="IPR000242">
    <property type="entry name" value="PTP_cat"/>
</dbReference>
<dbReference type="SUPFAM" id="SSF52799">
    <property type="entry name" value="(Phosphotyrosine protein) phosphatases II"/>
    <property type="match status" value="1"/>
</dbReference>
<dbReference type="EMBL" id="KZ819189">
    <property type="protein sequence ID" value="PWZ01859.1"/>
    <property type="molecule type" value="Genomic_DNA"/>
</dbReference>
<accession>A0A317XWZ4</accession>
<evidence type="ECO:0000313" key="4">
    <source>
        <dbReference type="EMBL" id="PWZ01859.1"/>
    </source>
</evidence>
<evidence type="ECO:0000259" key="2">
    <source>
        <dbReference type="PROSITE" id="PS50055"/>
    </source>
</evidence>
<dbReference type="InParanoid" id="A0A317XWZ4"/>
<keyword evidence="5" id="KW-1185">Reference proteome</keyword>
<dbReference type="PROSITE" id="PS50056">
    <property type="entry name" value="TYR_PHOSPHATASE_2"/>
    <property type="match status" value="1"/>
</dbReference>
<name>A0A317XWZ4_9BASI</name>
<feature type="domain" description="Tyrosine-protein phosphatase" evidence="2">
    <location>
        <begin position="12"/>
        <end position="309"/>
    </location>
</feature>
<dbReference type="PROSITE" id="PS00383">
    <property type="entry name" value="TYR_PHOSPHATASE_1"/>
    <property type="match status" value="1"/>
</dbReference>
<dbReference type="PANTHER" id="PTHR19134">
    <property type="entry name" value="RECEPTOR-TYPE TYROSINE-PROTEIN PHOSPHATASE"/>
    <property type="match status" value="1"/>
</dbReference>
<protein>
    <submittedName>
        <fullName evidence="4">Phosphatases II</fullName>
    </submittedName>
</protein>
<dbReference type="Gene3D" id="3.90.190.10">
    <property type="entry name" value="Protein tyrosine phosphatase superfamily"/>
    <property type="match status" value="1"/>
</dbReference>
<dbReference type="CDD" id="cd00047">
    <property type="entry name" value="PTPc"/>
    <property type="match status" value="1"/>
</dbReference>
<organism evidence="4 5">
    <name type="scientific">Testicularia cyperi</name>
    <dbReference type="NCBI Taxonomy" id="1882483"/>
    <lineage>
        <taxon>Eukaryota</taxon>
        <taxon>Fungi</taxon>
        <taxon>Dikarya</taxon>
        <taxon>Basidiomycota</taxon>
        <taxon>Ustilaginomycotina</taxon>
        <taxon>Ustilaginomycetes</taxon>
        <taxon>Ustilaginales</taxon>
        <taxon>Anthracoideaceae</taxon>
        <taxon>Testicularia</taxon>
    </lineage>
</organism>
<evidence type="ECO:0000256" key="1">
    <source>
        <dbReference type="ARBA" id="ARBA00009649"/>
    </source>
</evidence>
<dbReference type="STRING" id="1882483.A0A317XWZ4"/>
<feature type="domain" description="Tyrosine specific protein phosphatases" evidence="3">
    <location>
        <begin position="219"/>
        <end position="300"/>
    </location>
</feature>
<gene>
    <name evidence="4" type="ORF">BCV70DRAFT_185414</name>
</gene>
<comment type="similarity">
    <text evidence="1">Belongs to the protein-tyrosine phosphatase family. Non-receptor class subfamily.</text>
</comment>
<dbReference type="InterPro" id="IPR029021">
    <property type="entry name" value="Prot-tyrosine_phosphatase-like"/>
</dbReference>
<dbReference type="GO" id="GO:0004725">
    <property type="term" value="F:protein tyrosine phosphatase activity"/>
    <property type="evidence" value="ECO:0007669"/>
    <property type="project" value="InterPro"/>
</dbReference>
<dbReference type="InterPro" id="IPR003595">
    <property type="entry name" value="Tyr_Pase_cat"/>
</dbReference>
<dbReference type="PRINTS" id="PR00700">
    <property type="entry name" value="PRTYPHPHTASE"/>
</dbReference>
<dbReference type="PROSITE" id="PS50055">
    <property type="entry name" value="TYR_PHOSPHATASE_PTP"/>
    <property type="match status" value="1"/>
</dbReference>
<evidence type="ECO:0000259" key="3">
    <source>
        <dbReference type="PROSITE" id="PS50056"/>
    </source>
</evidence>
<dbReference type="OrthoDB" id="10253954at2759"/>
<evidence type="ECO:0000313" key="5">
    <source>
        <dbReference type="Proteomes" id="UP000246740"/>
    </source>
</evidence>
<dbReference type="AlphaFoldDB" id="A0A317XWZ4"/>
<dbReference type="Proteomes" id="UP000246740">
    <property type="component" value="Unassembled WGS sequence"/>
</dbReference>
<dbReference type="InterPro" id="IPR000387">
    <property type="entry name" value="Tyr_Pase_dom"/>
</dbReference>
<dbReference type="SMART" id="SM00404">
    <property type="entry name" value="PTPc_motif"/>
    <property type="match status" value="1"/>
</dbReference>
<dbReference type="InterPro" id="IPR016130">
    <property type="entry name" value="Tyr_Pase_AS"/>
</dbReference>
<sequence length="316" mass="35131">MALASRPTTRAIQELFSVLDYTDQVRLSQPSLGYSISRSQESSNVASNRYRDIYSYDHALLPGEYLNASMIPPMYPCSMSFIASQAPLPSTLGAFYRHLVKQKIRALVNLTPCTENGRLKAHQYWPDSTDDKHAIQLDNGWTVTLDDQKDVQLAGGKATLVRRRLQIHTSSKATATGGWGITQLHLSTWPDHGTFPTDLLLEVMSQVGLVPTPRIFPPPPVWIHCSAGVGRSGTLAAAMIAQAIINLHKANNSPDSSSFNAVGDLLQRSEDAHIWDLPTRIVEHFRRFRPRMVQTETQFAALFDIVRLLVQSKQAA</sequence>
<reference evidence="4 5" key="1">
    <citation type="journal article" date="2018" name="Mol. Biol. Evol.">
        <title>Broad Genomic Sampling Reveals a Smut Pathogenic Ancestry of the Fungal Clade Ustilaginomycotina.</title>
        <authorList>
            <person name="Kijpornyongpan T."/>
            <person name="Mondo S.J."/>
            <person name="Barry K."/>
            <person name="Sandor L."/>
            <person name="Lee J."/>
            <person name="Lipzen A."/>
            <person name="Pangilinan J."/>
            <person name="LaButti K."/>
            <person name="Hainaut M."/>
            <person name="Henrissat B."/>
            <person name="Grigoriev I.V."/>
            <person name="Spatafora J.W."/>
            <person name="Aime M.C."/>
        </authorList>
    </citation>
    <scope>NUCLEOTIDE SEQUENCE [LARGE SCALE GENOMIC DNA]</scope>
    <source>
        <strain evidence="4 5">MCA 3645</strain>
    </source>
</reference>
<proteinExistence type="inferred from homology"/>
<dbReference type="PANTHER" id="PTHR19134:SF449">
    <property type="entry name" value="TYROSINE-PROTEIN PHOSPHATASE 1"/>
    <property type="match status" value="1"/>
</dbReference>
<dbReference type="InterPro" id="IPR050348">
    <property type="entry name" value="Protein-Tyr_Phosphatase"/>
</dbReference>